<proteinExistence type="predicted"/>
<protein>
    <submittedName>
        <fullName evidence="5">Ketopantoate reductase</fullName>
    </submittedName>
</protein>
<dbReference type="EMBL" id="CAMXCT020001535">
    <property type="protein sequence ID" value="CAL1144342.1"/>
    <property type="molecule type" value="Genomic_DNA"/>
</dbReference>
<gene>
    <name evidence="3" type="ORF">C1SCF055_LOCUS17915</name>
</gene>
<dbReference type="PANTHER" id="PTHR33418">
    <property type="entry name" value="HELICASE-ASSOCIATED"/>
    <property type="match status" value="1"/>
</dbReference>
<name>A0A9P1FYL0_9DINO</name>
<dbReference type="EMBL" id="CAMXCT010001535">
    <property type="protein sequence ID" value="CAI3990967.1"/>
    <property type="molecule type" value="Genomic_DNA"/>
</dbReference>
<dbReference type="InterPro" id="IPR005114">
    <property type="entry name" value="Helicase_assoc"/>
</dbReference>
<dbReference type="OrthoDB" id="10396104at2759"/>
<evidence type="ECO:0000313" key="6">
    <source>
        <dbReference type="Proteomes" id="UP001152797"/>
    </source>
</evidence>
<organism evidence="3">
    <name type="scientific">Cladocopium goreaui</name>
    <dbReference type="NCBI Taxonomy" id="2562237"/>
    <lineage>
        <taxon>Eukaryota</taxon>
        <taxon>Sar</taxon>
        <taxon>Alveolata</taxon>
        <taxon>Dinophyceae</taxon>
        <taxon>Suessiales</taxon>
        <taxon>Symbiodiniaceae</taxon>
        <taxon>Cladocopium</taxon>
    </lineage>
</organism>
<evidence type="ECO:0000259" key="2">
    <source>
        <dbReference type="Pfam" id="PF03457"/>
    </source>
</evidence>
<dbReference type="PANTHER" id="PTHR33418:SF1">
    <property type="entry name" value="HELICASE-ASSOCIATED DOMAIN-CONTAINING PROTEIN"/>
    <property type="match status" value="1"/>
</dbReference>
<dbReference type="Proteomes" id="UP001152797">
    <property type="component" value="Unassembled WGS sequence"/>
</dbReference>
<feature type="domain" description="Helicase-associated" evidence="2">
    <location>
        <begin position="525"/>
        <end position="588"/>
    </location>
</feature>
<accession>A0A9P1FYL0</accession>
<evidence type="ECO:0000313" key="5">
    <source>
        <dbReference type="EMBL" id="CAL4778279.1"/>
    </source>
</evidence>
<feature type="compositionally biased region" description="Basic and acidic residues" evidence="1">
    <location>
        <begin position="23"/>
        <end position="33"/>
    </location>
</feature>
<evidence type="ECO:0000256" key="1">
    <source>
        <dbReference type="SAM" id="MobiDB-lite"/>
    </source>
</evidence>
<dbReference type="Pfam" id="PF03457">
    <property type="entry name" value="HA"/>
    <property type="match status" value="1"/>
</dbReference>
<comment type="caution">
    <text evidence="3">The sequence shown here is derived from an EMBL/GenBank/DDBJ whole genome shotgun (WGS) entry which is preliminary data.</text>
</comment>
<dbReference type="Gene3D" id="6.10.140.530">
    <property type="match status" value="1"/>
</dbReference>
<dbReference type="EMBL" id="CAMXCT030001535">
    <property type="protein sequence ID" value="CAL4778279.1"/>
    <property type="molecule type" value="Genomic_DNA"/>
</dbReference>
<keyword evidence="6" id="KW-1185">Reference proteome</keyword>
<evidence type="ECO:0000313" key="4">
    <source>
        <dbReference type="EMBL" id="CAL1144342.1"/>
    </source>
</evidence>
<reference evidence="3" key="1">
    <citation type="submission" date="2022-10" db="EMBL/GenBank/DDBJ databases">
        <authorList>
            <person name="Chen Y."/>
            <person name="Dougan E. K."/>
            <person name="Chan C."/>
            <person name="Rhodes N."/>
            <person name="Thang M."/>
        </authorList>
    </citation>
    <scope>NUCLEOTIDE SEQUENCE</scope>
</reference>
<dbReference type="AlphaFoldDB" id="A0A9P1FYL0"/>
<evidence type="ECO:0000313" key="3">
    <source>
        <dbReference type="EMBL" id="CAI3990967.1"/>
    </source>
</evidence>
<sequence length="661" mass="72554">MKSRRFTEAPPDIGQPEVPELPKLTEPEPELERSPPAVPALEPLPPQLQRTHAKAAQKVLKGLRLNLQRLSAILPMGLGDGALGASIVKELFRTTKMRPFRALVLMPEVMLEEAEARYKAVAGGGLLVMRLEASDSGTDKVVKALTSSIGLVVVGSYADAIYFVRGFRRARSQLMNLLVCEMAHVALTDDEDAYKVVMEWEKTYRVQVLQSLFISGQSLEADPVQGLEEATMEVPGVPSYKVVARRGGPGGPEVFAVHLEQAQKSGLTVPLKLVVLQANSKGLIEGLAALHQSLGVEIVKAIPESAGGGKEEAVDVLNQEVQNRTQGQCKVLVGTAVPDAILVVGNQPDPMFLLQAVGQLAFKVRQKKAAYIVILGGSGPAPTAAWQAMSAHDPRLKLAMQKAAVDRAKRGQSLGWEDLPSLLQDMLVDGFGPEKVSKNWLLKAVDEAILNAADSWDLMYGHFLAFRETMEDPTKPVPLGAEIHGVEVGKWVARQFLAWRSGTLSPNRRELLTQGGLDVEEKDSQSFAQGLAEFEQHVQDRHGNPYVPPAYFTPSGFPLAAWCIKQRADWRRGLLSVERQYMLDAVGFSPVAHPDDVAVREETRAVEAILRSGQLFPQKRRNRIFADLLKRYHPDSMARLVRRTNKAALDQVVQFLAGYRK</sequence>
<reference evidence="4" key="2">
    <citation type="submission" date="2024-04" db="EMBL/GenBank/DDBJ databases">
        <authorList>
            <person name="Chen Y."/>
            <person name="Shah S."/>
            <person name="Dougan E. K."/>
            <person name="Thang M."/>
            <person name="Chan C."/>
        </authorList>
    </citation>
    <scope>NUCLEOTIDE SEQUENCE [LARGE SCALE GENOMIC DNA]</scope>
</reference>
<feature type="region of interest" description="Disordered" evidence="1">
    <location>
        <begin position="1"/>
        <end position="44"/>
    </location>
</feature>